<dbReference type="InterPro" id="IPR013108">
    <property type="entry name" value="Amidohydro_3"/>
</dbReference>
<dbReference type="EMBL" id="JBHSPU010000014">
    <property type="protein sequence ID" value="MFC5914789.1"/>
    <property type="molecule type" value="Genomic_DNA"/>
</dbReference>
<dbReference type="Pfam" id="PF07969">
    <property type="entry name" value="Amidohydro_3"/>
    <property type="match status" value="1"/>
</dbReference>
<gene>
    <name evidence="2" type="ORF">ACFP1B_15365</name>
</gene>
<evidence type="ECO:0000259" key="1">
    <source>
        <dbReference type="Pfam" id="PF07969"/>
    </source>
</evidence>
<evidence type="ECO:0000313" key="3">
    <source>
        <dbReference type="Proteomes" id="UP001596200"/>
    </source>
</evidence>
<protein>
    <submittedName>
        <fullName evidence="2">Amidohydrolase family protein</fullName>
    </submittedName>
</protein>
<dbReference type="InterPro" id="IPR050378">
    <property type="entry name" value="Metallo-dep_Hydrolases_sf"/>
</dbReference>
<dbReference type="InterPro" id="IPR011059">
    <property type="entry name" value="Metal-dep_hydrolase_composite"/>
</dbReference>
<comment type="caution">
    <text evidence="2">The sequence shown here is derived from an EMBL/GenBank/DDBJ whole genome shotgun (WGS) entry which is preliminary data.</text>
</comment>
<name>A0ABW1GIZ7_9ACTN</name>
<dbReference type="InterPro" id="IPR023100">
    <property type="entry name" value="D-aminoacylase_insert_dom_sf"/>
</dbReference>
<dbReference type="InterPro" id="IPR032466">
    <property type="entry name" value="Metal_Hydrolase"/>
</dbReference>
<organism evidence="2 3">
    <name type="scientific">Streptomyces pulveraceus</name>
    <dbReference type="NCBI Taxonomy" id="68258"/>
    <lineage>
        <taxon>Bacteria</taxon>
        <taxon>Bacillati</taxon>
        <taxon>Actinomycetota</taxon>
        <taxon>Actinomycetes</taxon>
        <taxon>Kitasatosporales</taxon>
        <taxon>Streptomycetaceae</taxon>
        <taxon>Streptomyces</taxon>
    </lineage>
</organism>
<reference evidence="3" key="1">
    <citation type="journal article" date="2019" name="Int. J. Syst. Evol. Microbiol.">
        <title>The Global Catalogue of Microorganisms (GCM) 10K type strain sequencing project: providing services to taxonomists for standard genome sequencing and annotation.</title>
        <authorList>
            <consortium name="The Broad Institute Genomics Platform"/>
            <consortium name="The Broad Institute Genome Sequencing Center for Infectious Disease"/>
            <person name="Wu L."/>
            <person name="Ma J."/>
        </authorList>
    </citation>
    <scope>NUCLEOTIDE SEQUENCE [LARGE SCALE GENOMIC DNA]</scope>
    <source>
        <strain evidence="3">JCM 4147</strain>
    </source>
</reference>
<dbReference type="Proteomes" id="UP001596200">
    <property type="component" value="Unassembled WGS sequence"/>
</dbReference>
<accession>A0ABW1GIZ7</accession>
<dbReference type="SUPFAM" id="SSF51556">
    <property type="entry name" value="Metallo-dependent hydrolases"/>
    <property type="match status" value="1"/>
</dbReference>
<dbReference type="PANTHER" id="PTHR11647:SF1">
    <property type="entry name" value="COLLAPSIN RESPONSE MEDIATOR PROTEIN"/>
    <property type="match status" value="1"/>
</dbReference>
<proteinExistence type="predicted"/>
<dbReference type="SUPFAM" id="SSF51338">
    <property type="entry name" value="Composite domain of metallo-dependent hydrolases"/>
    <property type="match status" value="1"/>
</dbReference>
<dbReference type="Gene3D" id="2.30.40.10">
    <property type="entry name" value="Urease, subunit C, domain 1"/>
    <property type="match status" value="1"/>
</dbReference>
<evidence type="ECO:0000313" key="2">
    <source>
        <dbReference type="EMBL" id="MFC5914789.1"/>
    </source>
</evidence>
<sequence>MPAPASPAPASPAPASFATVSSGADLLLSGGQVVDGTGAPARRADVAVRDGRVVAVGPDLRVEAARRIDATGLTVTPGFIDPHSHSDWSVLGNRDAQSTVRQGVTTEIVGNCGVTYAPLTETGAAEARRALRAYGYEGPVSWRTFPDLLDVVHRQDSGTAQNLAWLVGHTALRDAVQVRGGSVDADGLARMAYLLEEAMDAGALGMSSGLEYGSGRDATTGELAEVTAVLKRYDGIYASHIRNRDAHLLDAVEEFLAVARHSELRAQLSHLNVRHDTGAPDGAWHGAVGRLATEREAGLDVLADMTPYPHGIGLAAGLLPNWLLADGPASAARRLDDPDVRRRLRQDCDRYWRFVHKGQWERVVLATSPATPELEGLSLPEIAALRGQDCWEAFFDVLRAAGSDMPTVQLIGRLFTPEHVAEAVAHPLFCLGVDGFTSRTEGPLAARTRHPLFFTGHVHYLAHHVLRAKTLGLEEAVRKMTSMVADRFRLPERGRIRPGQHADLAVLDLASLAAQDTFAFTGTYAVGVPHVLVNGELVVHHGRHLGTRPGRYLSGR</sequence>
<dbReference type="Gene3D" id="3.20.20.140">
    <property type="entry name" value="Metal-dependent hydrolases"/>
    <property type="match status" value="1"/>
</dbReference>
<feature type="domain" description="Amidohydrolase 3" evidence="1">
    <location>
        <begin position="68"/>
        <end position="539"/>
    </location>
</feature>
<dbReference type="PANTHER" id="PTHR11647">
    <property type="entry name" value="HYDRANTOINASE/DIHYDROPYRIMIDINASE FAMILY MEMBER"/>
    <property type="match status" value="1"/>
</dbReference>
<dbReference type="Gene3D" id="3.30.1490.130">
    <property type="entry name" value="D-aminoacylase. Domain 3"/>
    <property type="match status" value="1"/>
</dbReference>
<keyword evidence="3" id="KW-1185">Reference proteome</keyword>
<dbReference type="RefSeq" id="WP_344515360.1">
    <property type="nucleotide sequence ID" value="NZ_BAAATU010000033.1"/>
</dbReference>